<organism evidence="1 2">
    <name type="scientific">Amnibacterium kyonggiense</name>
    <dbReference type="NCBI Taxonomy" id="595671"/>
    <lineage>
        <taxon>Bacteria</taxon>
        <taxon>Bacillati</taxon>
        <taxon>Actinomycetota</taxon>
        <taxon>Actinomycetes</taxon>
        <taxon>Micrococcales</taxon>
        <taxon>Microbacteriaceae</taxon>
        <taxon>Amnibacterium</taxon>
    </lineage>
</organism>
<dbReference type="EMBL" id="SOAM01000004">
    <property type="protein sequence ID" value="TDS74802.1"/>
    <property type="molecule type" value="Genomic_DNA"/>
</dbReference>
<sequence length="183" mass="20143">MPSRCKICSLGYAEQRRVDRALLAGDTIQAVSAKFGGLPTASLTRHRLNHLDRSVRAPERIDEDRSAADVLIGMADRLMDLDRVTNDALQHGRSSVAVKATTEARAISKILFSDLGLDSTGTALWLRDLETAWQGMRRVMRQKPDVALLLADAVQDTDARMAKEMRAAHDLLITPTTVKEHAA</sequence>
<gene>
    <name evidence="1" type="ORF">CLV52_3323</name>
</gene>
<dbReference type="AlphaFoldDB" id="A0A4R7FIU7"/>
<accession>A0A4R7FIU7</accession>
<proteinExistence type="predicted"/>
<protein>
    <submittedName>
        <fullName evidence="1">Uncharacterized protein</fullName>
    </submittedName>
</protein>
<dbReference type="Proteomes" id="UP000295344">
    <property type="component" value="Unassembled WGS sequence"/>
</dbReference>
<dbReference type="RefSeq" id="WP_133767469.1">
    <property type="nucleotide sequence ID" value="NZ_BAAARP010000001.1"/>
</dbReference>
<comment type="caution">
    <text evidence="1">The sequence shown here is derived from an EMBL/GenBank/DDBJ whole genome shotgun (WGS) entry which is preliminary data.</text>
</comment>
<reference evidence="1 2" key="1">
    <citation type="submission" date="2019-03" db="EMBL/GenBank/DDBJ databases">
        <title>Genomic Encyclopedia of Archaeal and Bacterial Type Strains, Phase II (KMG-II): from individual species to whole genera.</title>
        <authorList>
            <person name="Goeker M."/>
        </authorList>
    </citation>
    <scope>NUCLEOTIDE SEQUENCE [LARGE SCALE GENOMIC DNA]</scope>
    <source>
        <strain evidence="1 2">DSM 24782</strain>
    </source>
</reference>
<keyword evidence="2" id="KW-1185">Reference proteome</keyword>
<evidence type="ECO:0000313" key="1">
    <source>
        <dbReference type="EMBL" id="TDS74802.1"/>
    </source>
</evidence>
<name>A0A4R7FIU7_9MICO</name>
<dbReference type="OrthoDB" id="9811084at2"/>
<evidence type="ECO:0000313" key="2">
    <source>
        <dbReference type="Proteomes" id="UP000295344"/>
    </source>
</evidence>